<dbReference type="InterPro" id="IPR029044">
    <property type="entry name" value="Nucleotide-diphossugar_trans"/>
</dbReference>
<reference evidence="1 2" key="1">
    <citation type="submission" date="2015-04" db="EMBL/GenBank/DDBJ databases">
        <title>Complete genome sequence of Schizopora paradoxa KUC8140, a cosmopolitan wood degrader in East Asia.</title>
        <authorList>
            <consortium name="DOE Joint Genome Institute"/>
            <person name="Min B."/>
            <person name="Park H."/>
            <person name="Jang Y."/>
            <person name="Kim J.-J."/>
            <person name="Kim K.H."/>
            <person name="Pangilinan J."/>
            <person name="Lipzen A."/>
            <person name="Riley R."/>
            <person name="Grigoriev I.V."/>
            <person name="Spatafora J.W."/>
            <person name="Choi I.-G."/>
        </authorList>
    </citation>
    <scope>NUCLEOTIDE SEQUENCE [LARGE SCALE GENOMIC DNA]</scope>
    <source>
        <strain evidence="1 2">KUC8140</strain>
    </source>
</reference>
<dbReference type="EMBL" id="KQ085883">
    <property type="protein sequence ID" value="KLO20065.1"/>
    <property type="molecule type" value="Genomic_DNA"/>
</dbReference>
<proteinExistence type="predicted"/>
<dbReference type="InParanoid" id="A0A0H2S6Y9"/>
<sequence length="379" mass="42933">MLRTYNSPTNLYFYARYLACRESETKYCFIQDDDYLILPSVLLNMHSYFLLNPNMTSLHLLPPHEHLSSRLRTVYEPENGIYSSFAWLGHGTFLRRSTMEEFLALLQELQFSEAERQMADNYFTILANKVPEIWFDHGIELGGGQPFTVGAEGQTRNERHISKAMEYLRATLEARKLRYMPYISEGSTRQNFIVNSSPIKHSSGVLSSNIKLFSRKLDLSKISDPNLHQDMSLDDDDIRAYIVNPLSNIVDGDPRTSFISPNGAEPGDWLVYDTLGPLDSNGSSVELVLLAEGATADMLTACTFSKSFGDKIWEILDTSAVCKETDLQSPNGGRLSECSIQMVGCDESSSFRAFKVTFSGPERKHVWSINEMFVRMVKD</sequence>
<organism evidence="1 2">
    <name type="scientific">Schizopora paradoxa</name>
    <dbReference type="NCBI Taxonomy" id="27342"/>
    <lineage>
        <taxon>Eukaryota</taxon>
        <taxon>Fungi</taxon>
        <taxon>Dikarya</taxon>
        <taxon>Basidiomycota</taxon>
        <taxon>Agaricomycotina</taxon>
        <taxon>Agaricomycetes</taxon>
        <taxon>Hymenochaetales</taxon>
        <taxon>Schizoporaceae</taxon>
        <taxon>Schizopora</taxon>
    </lineage>
</organism>
<name>A0A0H2S6Y9_9AGAM</name>
<dbReference type="Proteomes" id="UP000053477">
    <property type="component" value="Unassembled WGS sequence"/>
</dbReference>
<dbReference type="SUPFAM" id="SSF53448">
    <property type="entry name" value="Nucleotide-diphospho-sugar transferases"/>
    <property type="match status" value="1"/>
</dbReference>
<gene>
    <name evidence="1" type="ORF">SCHPADRAFT_923906</name>
</gene>
<dbReference type="AlphaFoldDB" id="A0A0H2S6Y9"/>
<dbReference type="OrthoDB" id="1684102at2759"/>
<evidence type="ECO:0000313" key="1">
    <source>
        <dbReference type="EMBL" id="KLO20065.1"/>
    </source>
</evidence>
<accession>A0A0H2S6Y9</accession>
<protein>
    <submittedName>
        <fullName evidence="1">Uncharacterized protein</fullName>
    </submittedName>
</protein>
<keyword evidence="2" id="KW-1185">Reference proteome</keyword>
<dbReference type="STRING" id="27342.A0A0H2S6Y9"/>
<evidence type="ECO:0000313" key="2">
    <source>
        <dbReference type="Proteomes" id="UP000053477"/>
    </source>
</evidence>